<dbReference type="PANTHER" id="PTHR34072">
    <property type="entry name" value="ENZYMATIC POLYPROTEIN-RELATED"/>
    <property type="match status" value="1"/>
</dbReference>
<dbReference type="Pfam" id="PF17919">
    <property type="entry name" value="RT_RNaseH_2"/>
    <property type="match status" value="1"/>
</dbReference>
<dbReference type="AlphaFoldDB" id="A0A371GUU8"/>
<feature type="non-terminal residue" evidence="2">
    <location>
        <position position="1"/>
    </location>
</feature>
<evidence type="ECO:0000259" key="1">
    <source>
        <dbReference type="Pfam" id="PF17919"/>
    </source>
</evidence>
<evidence type="ECO:0000313" key="2">
    <source>
        <dbReference type="EMBL" id="RDX94236.1"/>
    </source>
</evidence>
<dbReference type="OrthoDB" id="10055717at2759"/>
<evidence type="ECO:0000313" key="3">
    <source>
        <dbReference type="Proteomes" id="UP000257109"/>
    </source>
</evidence>
<proteinExistence type="predicted"/>
<name>A0A371GUU8_MUCPR</name>
<feature type="domain" description="Reverse transcriptase/retrotransposon-derived protein RNase H-like" evidence="1">
    <location>
        <begin position="2"/>
        <end position="67"/>
    </location>
</feature>
<dbReference type="Proteomes" id="UP000257109">
    <property type="component" value="Unassembled WGS sequence"/>
</dbReference>
<comment type="caution">
    <text evidence="2">The sequence shown here is derived from an EMBL/GenBank/DDBJ whole genome shotgun (WGS) entry which is preliminary data.</text>
</comment>
<keyword evidence="3" id="KW-1185">Reference proteome</keyword>
<organism evidence="2 3">
    <name type="scientific">Mucuna pruriens</name>
    <name type="common">Velvet bean</name>
    <name type="synonym">Dolichos pruriens</name>
    <dbReference type="NCBI Taxonomy" id="157652"/>
    <lineage>
        <taxon>Eukaryota</taxon>
        <taxon>Viridiplantae</taxon>
        <taxon>Streptophyta</taxon>
        <taxon>Embryophyta</taxon>
        <taxon>Tracheophyta</taxon>
        <taxon>Spermatophyta</taxon>
        <taxon>Magnoliopsida</taxon>
        <taxon>eudicotyledons</taxon>
        <taxon>Gunneridae</taxon>
        <taxon>Pentapetalae</taxon>
        <taxon>rosids</taxon>
        <taxon>fabids</taxon>
        <taxon>Fabales</taxon>
        <taxon>Fabaceae</taxon>
        <taxon>Papilionoideae</taxon>
        <taxon>50 kb inversion clade</taxon>
        <taxon>NPAAA clade</taxon>
        <taxon>indigoferoid/millettioid clade</taxon>
        <taxon>Phaseoleae</taxon>
        <taxon>Mucuna</taxon>
    </lineage>
</organism>
<dbReference type="InterPro" id="IPR043502">
    <property type="entry name" value="DNA/RNA_pol_sf"/>
</dbReference>
<protein>
    <submittedName>
        <fullName evidence="2">Retrovirus-related Pol polyprotein</fullName>
    </submittedName>
</protein>
<accession>A0A371GUU8</accession>
<dbReference type="SUPFAM" id="SSF56672">
    <property type="entry name" value="DNA/RNA polymerases"/>
    <property type="match status" value="1"/>
</dbReference>
<sequence>MQVPNWKLPFEFMCDASNLAFGAILGQRAGVGKPVYVIAYASRTMDPAQLNYTTIEKELLAIVFCPRQILDNKGAENLVADHLCWIERENDHMPIRDKFLDEELLHIDELRKARNLVVNNSRGVNSVINSNQFSTNISMSSFIHFVELGQMDNNDRTLKELATLDIVYQPWCIQYP</sequence>
<reference evidence="2" key="1">
    <citation type="submission" date="2018-05" db="EMBL/GenBank/DDBJ databases">
        <title>Draft genome of Mucuna pruriens seed.</title>
        <authorList>
            <person name="Nnadi N.E."/>
            <person name="Vos R."/>
            <person name="Hasami M.H."/>
            <person name="Devisetty U.K."/>
            <person name="Aguiy J.C."/>
        </authorList>
    </citation>
    <scope>NUCLEOTIDE SEQUENCE [LARGE SCALE GENOMIC DNA]</scope>
    <source>
        <strain evidence="2">JCA_2017</strain>
    </source>
</reference>
<dbReference type="PANTHER" id="PTHR34072:SF57">
    <property type="entry name" value="RNA-DIRECTED DNA POLYMERASE"/>
    <property type="match status" value="1"/>
</dbReference>
<dbReference type="EMBL" id="QJKJ01004419">
    <property type="protein sequence ID" value="RDX94236.1"/>
    <property type="molecule type" value="Genomic_DNA"/>
</dbReference>
<dbReference type="InterPro" id="IPR041577">
    <property type="entry name" value="RT_RNaseH_2"/>
</dbReference>
<gene>
    <name evidence="2" type="primary">pol</name>
    <name evidence="2" type="ORF">CR513_23407</name>
</gene>